<dbReference type="Gene3D" id="3.40.50.1440">
    <property type="entry name" value="Tubulin/FtsZ, GTPase domain"/>
    <property type="match status" value="1"/>
</dbReference>
<dbReference type="InterPro" id="IPR036525">
    <property type="entry name" value="Tubulin/FtsZ_GTPase_sf"/>
</dbReference>
<protein>
    <recommendedName>
        <fullName evidence="3 9">Tubulin gamma chain</fullName>
    </recommendedName>
</protein>
<dbReference type="EMBL" id="LTAI01000253">
    <property type="protein sequence ID" value="ORD99248.1"/>
    <property type="molecule type" value="Genomic_DNA"/>
</dbReference>
<dbReference type="GO" id="GO:0005822">
    <property type="term" value="C:inner plaque of spindle pole body"/>
    <property type="evidence" value="ECO:0007669"/>
    <property type="project" value="EnsemblFungi"/>
</dbReference>
<keyword evidence="6 9" id="KW-0547">Nucleotide-binding</keyword>
<evidence type="ECO:0000256" key="1">
    <source>
        <dbReference type="ARBA" id="ARBA00004267"/>
    </source>
</evidence>
<dbReference type="InterPro" id="IPR002454">
    <property type="entry name" value="Gamma_tubulin"/>
</dbReference>
<dbReference type="Proteomes" id="UP000192501">
    <property type="component" value="Unassembled WGS sequence"/>
</dbReference>
<keyword evidence="4" id="KW-0963">Cytoplasm</keyword>
<dbReference type="PRINTS" id="PR01164">
    <property type="entry name" value="GAMMATUBULIN"/>
</dbReference>
<dbReference type="VEuPathDB" id="MicrosporidiaDB:A0H76_1160"/>
<keyword evidence="7 9" id="KW-0342">GTP-binding</keyword>
<keyword evidence="5 9" id="KW-0493">Microtubule</keyword>
<dbReference type="Pfam" id="PF00091">
    <property type="entry name" value="Tubulin"/>
    <property type="match status" value="1"/>
</dbReference>
<dbReference type="GO" id="GO:0031122">
    <property type="term" value="P:cytoplasmic microtubule organization"/>
    <property type="evidence" value="ECO:0007669"/>
    <property type="project" value="InterPro"/>
</dbReference>
<dbReference type="GO" id="GO:2000767">
    <property type="term" value="P:positive regulation of cytoplasmic translation"/>
    <property type="evidence" value="ECO:0007669"/>
    <property type="project" value="EnsemblFungi"/>
</dbReference>
<evidence type="ECO:0000256" key="6">
    <source>
        <dbReference type="ARBA" id="ARBA00022741"/>
    </source>
</evidence>
<dbReference type="GO" id="GO:0008275">
    <property type="term" value="C:gamma-tubulin small complex"/>
    <property type="evidence" value="ECO:0007669"/>
    <property type="project" value="EnsemblFungi"/>
</dbReference>
<dbReference type="GO" id="GO:0005525">
    <property type="term" value="F:GTP binding"/>
    <property type="evidence" value="ECO:0007669"/>
    <property type="project" value="UniProtKB-UniRule"/>
</dbReference>
<evidence type="ECO:0000256" key="2">
    <source>
        <dbReference type="ARBA" id="ARBA00009636"/>
    </source>
</evidence>
<evidence type="ECO:0000256" key="9">
    <source>
        <dbReference type="RuleBase" id="RU000352"/>
    </source>
</evidence>
<dbReference type="Gene3D" id="1.10.287.600">
    <property type="entry name" value="Helix hairpin bin"/>
    <property type="match status" value="1"/>
</dbReference>
<dbReference type="SUPFAM" id="SSF55307">
    <property type="entry name" value="Tubulin C-terminal domain-like"/>
    <property type="match status" value="1"/>
</dbReference>
<evidence type="ECO:0000313" key="12">
    <source>
        <dbReference type="Proteomes" id="UP000192501"/>
    </source>
</evidence>
<evidence type="ECO:0000256" key="8">
    <source>
        <dbReference type="ARBA" id="ARBA00023212"/>
    </source>
</evidence>
<dbReference type="GO" id="GO:0005200">
    <property type="term" value="F:structural constituent of cytoskeleton"/>
    <property type="evidence" value="ECO:0007669"/>
    <property type="project" value="EnsemblFungi"/>
</dbReference>
<comment type="caution">
    <text evidence="11">The sequence shown here is derived from an EMBL/GenBank/DDBJ whole genome shotgun (WGS) entry which is preliminary data.</text>
</comment>
<sequence length="399" mass="45736">MREVLTLQIGQCGNQIGNEFWKRISEEHENNEGRKDRLFYNGNIPRGIFIDTEPRVVDKEFRNNFFIANDGIGAGNNFAQGYKIGRESSEDILDLINRHVEACDSLEGMIFIHASAGGTGSGFGSYLSDSLREIYGFKKIFTSFTVLPTNKEASEVVVQPYNTILTLDKLYKNMNMVVLMDNYALSKQTITSNLINSIPIDKAHTFESLNDVASDVIANFTSSIRFPSHMFCTMDSITKVLCPFNNFKFIVPSYIKRNSSVNEIMNNLIKQKTMLCDYEDSSLYSTFSIMNNLNRIKHSSETVMRCSRLIQPRINFYGLPFYLFNLNKSDSSMGLINSTFTRTIFRKIASQFDQIYQRNAFIEMYKKNDYTSEMFNEARENIEELIKSLESAEQIKSSN</sequence>
<reference evidence="11 12" key="1">
    <citation type="journal article" date="2017" name="Environ. Microbiol.">
        <title>Decay of the glycolytic pathway and adaptation to intranuclear parasitism within Enterocytozoonidae microsporidia.</title>
        <authorList>
            <person name="Wiredu Boakye D."/>
            <person name="Jaroenlak P."/>
            <person name="Prachumwat A."/>
            <person name="Williams T.A."/>
            <person name="Bateman K.S."/>
            <person name="Itsathitphaisarn O."/>
            <person name="Sritunyalucksana K."/>
            <person name="Paszkiewicz K.H."/>
            <person name="Moore K.A."/>
            <person name="Stentiford G.D."/>
            <person name="Williams B.A."/>
        </authorList>
    </citation>
    <scope>NUCLEOTIDE SEQUENCE [LARGE SCALE GENOMIC DNA]</scope>
    <source>
        <strain evidence="12">canceri</strain>
    </source>
</reference>
<dbReference type="InterPro" id="IPR008280">
    <property type="entry name" value="Tub_FtsZ_C"/>
</dbReference>
<gene>
    <name evidence="11" type="primary">TBG</name>
    <name evidence="11" type="ORF">A0H76_1160</name>
</gene>
<evidence type="ECO:0000256" key="5">
    <source>
        <dbReference type="ARBA" id="ARBA00022701"/>
    </source>
</evidence>
<evidence type="ECO:0000256" key="3">
    <source>
        <dbReference type="ARBA" id="ARBA00018848"/>
    </source>
</evidence>
<dbReference type="SUPFAM" id="SSF52490">
    <property type="entry name" value="Tubulin nucleotide-binding domain-like"/>
    <property type="match status" value="1"/>
</dbReference>
<dbReference type="SMART" id="SM00864">
    <property type="entry name" value="Tubulin"/>
    <property type="match status" value="1"/>
</dbReference>
<evidence type="ECO:0000256" key="4">
    <source>
        <dbReference type="ARBA" id="ARBA00022490"/>
    </source>
</evidence>
<dbReference type="PROSITE" id="PS00227">
    <property type="entry name" value="TUBULIN"/>
    <property type="match status" value="1"/>
</dbReference>
<evidence type="ECO:0000256" key="7">
    <source>
        <dbReference type="ARBA" id="ARBA00023134"/>
    </source>
</evidence>
<dbReference type="InterPro" id="IPR000217">
    <property type="entry name" value="Tubulin"/>
</dbReference>
<dbReference type="GO" id="GO:0007052">
    <property type="term" value="P:mitotic spindle organization"/>
    <property type="evidence" value="ECO:0007669"/>
    <property type="project" value="EnsemblFungi"/>
</dbReference>
<dbReference type="PRINTS" id="PR01161">
    <property type="entry name" value="TUBULIN"/>
</dbReference>
<comment type="subcellular location">
    <subcellularLocation>
        <location evidence="1">Cytoplasm</location>
        <location evidence="1">Cytoskeleton</location>
        <location evidence="1">Microtubule organizing center</location>
    </subcellularLocation>
</comment>
<dbReference type="GO" id="GO:0005874">
    <property type="term" value="C:microtubule"/>
    <property type="evidence" value="ECO:0007669"/>
    <property type="project" value="UniProtKB-KW"/>
</dbReference>
<evidence type="ECO:0000313" key="11">
    <source>
        <dbReference type="EMBL" id="ORD99248.1"/>
    </source>
</evidence>
<dbReference type="AlphaFoldDB" id="A0A1X0QHK3"/>
<evidence type="ECO:0000259" key="10">
    <source>
        <dbReference type="SMART" id="SM00864"/>
    </source>
</evidence>
<dbReference type="InterPro" id="IPR023123">
    <property type="entry name" value="Tubulin_C"/>
</dbReference>
<dbReference type="InterPro" id="IPR017975">
    <property type="entry name" value="Tubulin_CS"/>
</dbReference>
<accession>A0A1X0QHK3</accession>
<dbReference type="PANTHER" id="PTHR11588">
    <property type="entry name" value="TUBULIN"/>
    <property type="match status" value="1"/>
</dbReference>
<dbReference type="GO" id="GO:0051417">
    <property type="term" value="P:microtubule nucleation by spindle pole body"/>
    <property type="evidence" value="ECO:0007669"/>
    <property type="project" value="EnsemblFungi"/>
</dbReference>
<dbReference type="VEuPathDB" id="MicrosporidiaDB:HERIO_70"/>
<proteinExistence type="inferred from homology"/>
<name>A0A1X0QHK3_9MICR</name>
<keyword evidence="8" id="KW-0206">Cytoskeleton</keyword>
<feature type="domain" description="Tubulin/FtsZ GTPase" evidence="10">
    <location>
        <begin position="35"/>
        <end position="228"/>
    </location>
</feature>
<comment type="similarity">
    <text evidence="2 9">Belongs to the tubulin family.</text>
</comment>
<organism evidence="11 12">
    <name type="scientific">Hepatospora eriocheir</name>
    <dbReference type="NCBI Taxonomy" id="1081669"/>
    <lineage>
        <taxon>Eukaryota</taxon>
        <taxon>Fungi</taxon>
        <taxon>Fungi incertae sedis</taxon>
        <taxon>Microsporidia</taxon>
        <taxon>Hepatosporidae</taxon>
        <taxon>Hepatospora</taxon>
    </lineage>
</organism>
<dbReference type="InterPro" id="IPR003008">
    <property type="entry name" value="Tubulin_FtsZ_GTPase"/>
</dbReference>
<dbReference type="GO" id="GO:0005824">
    <property type="term" value="C:outer plaque of spindle pole body"/>
    <property type="evidence" value="ECO:0007669"/>
    <property type="project" value="EnsemblFungi"/>
</dbReference>
<comment type="function">
    <text evidence="9">Tubulin is the major constituent of microtubules, protein filaments consisting of alpha- and beta-tubulin heterodimers. Gamma-tubulin is a key component of the gamma-tubulin ring complex (gTuRC) which mediates microtubule nucleation. The gTuRC regulates the minus-end nucleation of alpha-beta tubulin heterodimers that grow into microtubule protafilaments, a critical step in centrosome duplication and spindle formation.</text>
</comment>